<keyword evidence="2" id="KW-1133">Transmembrane helix</keyword>
<feature type="transmembrane region" description="Helical" evidence="2">
    <location>
        <begin position="96"/>
        <end position="117"/>
    </location>
</feature>
<feature type="region of interest" description="Disordered" evidence="1">
    <location>
        <begin position="652"/>
        <end position="690"/>
    </location>
</feature>
<feature type="transmembrane region" description="Helical" evidence="2">
    <location>
        <begin position="359"/>
        <end position="379"/>
    </location>
</feature>
<feature type="transmembrane region" description="Helical" evidence="2">
    <location>
        <begin position="420"/>
        <end position="437"/>
    </location>
</feature>
<accession>A0A1G9TBH3</accession>
<name>A0A1G9TBH3_9ACTN</name>
<dbReference type="EMBL" id="FNDJ01000044">
    <property type="protein sequence ID" value="SDM44964.1"/>
    <property type="molecule type" value="Genomic_DNA"/>
</dbReference>
<evidence type="ECO:0000313" key="4">
    <source>
        <dbReference type="Proteomes" id="UP000199202"/>
    </source>
</evidence>
<evidence type="ECO:0000256" key="1">
    <source>
        <dbReference type="SAM" id="MobiDB-lite"/>
    </source>
</evidence>
<feature type="compositionally biased region" description="Basic residues" evidence="1">
    <location>
        <begin position="661"/>
        <end position="673"/>
    </location>
</feature>
<keyword evidence="2" id="KW-0812">Transmembrane</keyword>
<feature type="compositionally biased region" description="Basic and acidic residues" evidence="1">
    <location>
        <begin position="575"/>
        <end position="585"/>
    </location>
</feature>
<dbReference type="OrthoDB" id="3541491at2"/>
<gene>
    <name evidence="3" type="ORF">SAMN05421869_14425</name>
</gene>
<proteinExistence type="predicted"/>
<feature type="transmembrane region" description="Helical" evidence="2">
    <location>
        <begin position="52"/>
        <end position="75"/>
    </location>
</feature>
<organism evidence="3 4">
    <name type="scientific">Nonomuraea jiangxiensis</name>
    <dbReference type="NCBI Taxonomy" id="633440"/>
    <lineage>
        <taxon>Bacteria</taxon>
        <taxon>Bacillati</taxon>
        <taxon>Actinomycetota</taxon>
        <taxon>Actinomycetes</taxon>
        <taxon>Streptosporangiales</taxon>
        <taxon>Streptosporangiaceae</taxon>
        <taxon>Nonomuraea</taxon>
    </lineage>
</organism>
<feature type="compositionally biased region" description="Low complexity" evidence="1">
    <location>
        <begin position="674"/>
        <end position="683"/>
    </location>
</feature>
<feature type="transmembrane region" description="Helical" evidence="2">
    <location>
        <begin position="148"/>
        <end position="169"/>
    </location>
</feature>
<feature type="compositionally biased region" description="Low complexity" evidence="1">
    <location>
        <begin position="599"/>
        <end position="638"/>
    </location>
</feature>
<reference evidence="3 4" key="1">
    <citation type="submission" date="2016-10" db="EMBL/GenBank/DDBJ databases">
        <authorList>
            <person name="de Groot N.N."/>
        </authorList>
    </citation>
    <scope>NUCLEOTIDE SEQUENCE [LARGE SCALE GENOMIC DNA]</scope>
    <source>
        <strain evidence="3 4">CGMCC 4.6533</strain>
    </source>
</reference>
<protein>
    <submittedName>
        <fullName evidence="3">Uncharacterized protein</fullName>
    </submittedName>
</protein>
<feature type="transmembrane region" description="Helical" evidence="2">
    <location>
        <begin position="208"/>
        <end position="228"/>
    </location>
</feature>
<keyword evidence="4" id="KW-1185">Reference proteome</keyword>
<feature type="transmembrane region" description="Helical" evidence="2">
    <location>
        <begin position="449"/>
        <end position="466"/>
    </location>
</feature>
<feature type="transmembrane region" description="Helical" evidence="2">
    <location>
        <begin position="286"/>
        <end position="310"/>
    </location>
</feature>
<sequence>MRRYRFGRIAALLAAAYVVVAVAFGVLALVTGDPTLLRSLVFGDFEEELLPYVWWVELLVVAVAAVQGWAFWQALRGRQVGEPADRSRRVRLLRAALYLTVALVVLYPIPGIPFWWLSELPAYLLQAAIVWLFFLVLAGVLPRWVRLVALVAGLLDVVLEAVTMASFAFELTPTNLFGSLPLREVVHLLWLVPVLVGQARDPRWSRATVGLGVVALLWSFLLPGSYGYVTFGGGLNYTELARSLLSALSVFALVWMARSAHDLGGPLPGPTARVPSPPAARRPWPLAAVAVALPLIPAAVNLANGMPVWIGPRGAIESFLRQSAGELMDPLWMLADVLVGVGAPAVLVLVAVIHRTRRLLRATMLALSLTAVLGLVSTVTAEPAPDWLTIPEWAEQRLGLYQGLFPQDQNGRLIFGLSPLWYSAALAASALVLFFLYAAPPTARMRRHVLVTALGTSVVLCFLPAADHSSGPVTTAADCTPPDPYMLPEPPPPPTGPRAFICAVREQQALQLAATTPDHVLLAHGRRLCGVYTRKDPAEVAKVEALEKVSINQLEGALAGICPSADTAVKARQAAQDREFAESTRRNGASATPPRATVRSSSPPGRPGSRSRSGPRRGWSCTSRRTTAPWTSRSRRTTAWSTWTPVTCGWASIPTGTSASRWRRTRAARRSRSRAGTTWSRSAMTAPPAR</sequence>
<keyword evidence="2" id="KW-0472">Membrane</keyword>
<feature type="transmembrane region" description="Helical" evidence="2">
    <location>
        <begin position="123"/>
        <end position="141"/>
    </location>
</feature>
<evidence type="ECO:0000313" key="3">
    <source>
        <dbReference type="EMBL" id="SDM44964.1"/>
    </source>
</evidence>
<feature type="region of interest" description="Disordered" evidence="1">
    <location>
        <begin position="573"/>
        <end position="638"/>
    </location>
</feature>
<dbReference type="RefSeq" id="WP_090946754.1">
    <property type="nucleotide sequence ID" value="NZ_FNDJ01000044.1"/>
</dbReference>
<evidence type="ECO:0000256" key="2">
    <source>
        <dbReference type="SAM" id="Phobius"/>
    </source>
</evidence>
<feature type="transmembrane region" description="Helical" evidence="2">
    <location>
        <begin position="330"/>
        <end position="352"/>
    </location>
</feature>
<dbReference type="Proteomes" id="UP000199202">
    <property type="component" value="Unassembled WGS sequence"/>
</dbReference>
<dbReference type="AlphaFoldDB" id="A0A1G9TBH3"/>
<dbReference type="STRING" id="633440.SAMN05421869_14425"/>